<feature type="transmembrane region" description="Helical" evidence="1">
    <location>
        <begin position="20"/>
        <end position="40"/>
    </location>
</feature>
<protein>
    <submittedName>
        <fullName evidence="2">Uncharacterized protein</fullName>
    </submittedName>
</protein>
<dbReference type="Proteomes" id="UP000189055">
    <property type="component" value="Chromosome"/>
</dbReference>
<name>A0A1U9LFQ3_9PROT</name>
<sequence>MEDFEMRQMTELSDTTQKIVIFIGAGLIFIPLDVACMRYFHIRDAFWPTVLLTFALAQISTLLVTKAVKMRAAQRQ</sequence>
<evidence type="ECO:0000256" key="1">
    <source>
        <dbReference type="SAM" id="Phobius"/>
    </source>
</evidence>
<evidence type="ECO:0000313" key="3">
    <source>
        <dbReference type="Proteomes" id="UP000189055"/>
    </source>
</evidence>
<dbReference type="EMBL" id="CP014687">
    <property type="protein sequence ID" value="AQT05261.1"/>
    <property type="molecule type" value="Genomic_DNA"/>
</dbReference>
<reference evidence="2 3" key="1">
    <citation type="submission" date="2016-03" db="EMBL/GenBank/DDBJ databases">
        <title>Acetic acid bacteria sequencing.</title>
        <authorList>
            <person name="Brandt J."/>
            <person name="Jakob F."/>
            <person name="Vogel R.F."/>
        </authorList>
    </citation>
    <scope>NUCLEOTIDE SEQUENCE [LARGE SCALE GENOMIC DNA]</scope>
    <source>
        <strain evidence="2 3">TMW2.1084</strain>
    </source>
</reference>
<gene>
    <name evidence="2" type="ORF">A0U91_10710</name>
</gene>
<keyword evidence="1" id="KW-0472">Membrane</keyword>
<evidence type="ECO:0000313" key="2">
    <source>
        <dbReference type="EMBL" id="AQT05261.1"/>
    </source>
</evidence>
<accession>A0A1U9LFQ3</accession>
<feature type="transmembrane region" description="Helical" evidence="1">
    <location>
        <begin position="46"/>
        <end position="65"/>
    </location>
</feature>
<keyword evidence="1" id="KW-1133">Transmembrane helix</keyword>
<organism evidence="2 3">
    <name type="scientific">Acetobacter persici</name>
    <dbReference type="NCBI Taxonomy" id="1076596"/>
    <lineage>
        <taxon>Bacteria</taxon>
        <taxon>Pseudomonadati</taxon>
        <taxon>Pseudomonadota</taxon>
        <taxon>Alphaproteobacteria</taxon>
        <taxon>Acetobacterales</taxon>
        <taxon>Acetobacteraceae</taxon>
        <taxon>Acetobacter</taxon>
    </lineage>
</organism>
<dbReference type="AlphaFoldDB" id="A0A1U9LFQ3"/>
<proteinExistence type="predicted"/>
<dbReference type="KEGG" id="aper:A0U91_10710"/>
<keyword evidence="1" id="KW-0812">Transmembrane</keyword>